<dbReference type="Proteomes" id="UP000001745">
    <property type="component" value="Unassembled WGS sequence"/>
</dbReference>
<protein>
    <submittedName>
        <fullName evidence="5">Long-chain-fatty-acid-CoA ligase, putative</fullName>
    </submittedName>
</protein>
<dbReference type="STRING" id="441959.B8MJ92"/>
<comment type="pathway">
    <text evidence="1">Siderophore biosynthesis.</text>
</comment>
<dbReference type="PROSITE" id="PS00455">
    <property type="entry name" value="AMP_BINDING"/>
    <property type="match status" value="1"/>
</dbReference>
<gene>
    <name evidence="5" type="ORF">TSTA_041590</name>
</gene>
<dbReference type="InterPro" id="IPR045851">
    <property type="entry name" value="AMP-bd_C_sf"/>
</dbReference>
<comment type="similarity">
    <text evidence="2">Belongs to the ATP-dependent AMP-binding enzyme family.</text>
</comment>
<dbReference type="InterPro" id="IPR025110">
    <property type="entry name" value="AMP-bd_C"/>
</dbReference>
<feature type="domain" description="AMP-dependent synthetase/ligase" evidence="3">
    <location>
        <begin position="58"/>
        <end position="435"/>
    </location>
</feature>
<evidence type="ECO:0000313" key="6">
    <source>
        <dbReference type="Proteomes" id="UP000001745"/>
    </source>
</evidence>
<feature type="domain" description="AMP-binding enzyme C-terminal" evidence="4">
    <location>
        <begin position="490"/>
        <end position="574"/>
    </location>
</feature>
<accession>B8MJ92</accession>
<dbReference type="RefSeq" id="XP_002484634.1">
    <property type="nucleotide sequence ID" value="XM_002484589.1"/>
</dbReference>
<organism evidence="5 6">
    <name type="scientific">Talaromyces stipitatus (strain ATCC 10500 / CBS 375.48 / QM 6759 / NRRL 1006)</name>
    <name type="common">Penicillium stipitatum</name>
    <dbReference type="NCBI Taxonomy" id="441959"/>
    <lineage>
        <taxon>Eukaryota</taxon>
        <taxon>Fungi</taxon>
        <taxon>Dikarya</taxon>
        <taxon>Ascomycota</taxon>
        <taxon>Pezizomycotina</taxon>
        <taxon>Eurotiomycetes</taxon>
        <taxon>Eurotiomycetidae</taxon>
        <taxon>Eurotiales</taxon>
        <taxon>Trichocomaceae</taxon>
        <taxon>Talaromyces</taxon>
        <taxon>Talaromyces sect. Talaromyces</taxon>
    </lineage>
</organism>
<dbReference type="OrthoDB" id="10253115at2759"/>
<evidence type="ECO:0000256" key="1">
    <source>
        <dbReference type="ARBA" id="ARBA00004924"/>
    </source>
</evidence>
<dbReference type="Pfam" id="PF00501">
    <property type="entry name" value="AMP-binding"/>
    <property type="match status" value="1"/>
</dbReference>
<evidence type="ECO:0000313" key="5">
    <source>
        <dbReference type="EMBL" id="EED14681.1"/>
    </source>
</evidence>
<dbReference type="EMBL" id="EQ962657">
    <property type="protein sequence ID" value="EED14681.1"/>
    <property type="molecule type" value="Genomic_DNA"/>
</dbReference>
<keyword evidence="6" id="KW-1185">Reference proteome</keyword>
<dbReference type="InterPro" id="IPR000873">
    <property type="entry name" value="AMP-dep_synth/lig_dom"/>
</dbReference>
<dbReference type="GeneID" id="8109744"/>
<dbReference type="AlphaFoldDB" id="B8MJ92"/>
<dbReference type="GO" id="GO:0006631">
    <property type="term" value="P:fatty acid metabolic process"/>
    <property type="evidence" value="ECO:0007669"/>
    <property type="project" value="TreeGrafter"/>
</dbReference>
<dbReference type="OMA" id="ELNMTEY"/>
<dbReference type="FunFam" id="3.40.50.12780:FF:000003">
    <property type="entry name" value="Long-chain-fatty-acid--CoA ligase FadD"/>
    <property type="match status" value="1"/>
</dbReference>
<name>B8MJ92_TALSN</name>
<dbReference type="PhylomeDB" id="B8MJ92"/>
<proteinExistence type="inferred from homology"/>
<evidence type="ECO:0000256" key="2">
    <source>
        <dbReference type="ARBA" id="ARBA00006432"/>
    </source>
</evidence>
<dbReference type="InterPro" id="IPR042099">
    <property type="entry name" value="ANL_N_sf"/>
</dbReference>
<reference evidence="6" key="1">
    <citation type="journal article" date="2015" name="Genome Announc.">
        <title>Genome sequence of the AIDS-associated pathogen Penicillium marneffei (ATCC18224) and its near taxonomic relative Talaromyces stipitatus (ATCC10500).</title>
        <authorList>
            <person name="Nierman W.C."/>
            <person name="Fedorova-Abrams N.D."/>
            <person name="Andrianopoulos A."/>
        </authorList>
    </citation>
    <scope>NUCLEOTIDE SEQUENCE [LARGE SCALE GENOMIC DNA]</scope>
    <source>
        <strain evidence="6">ATCC 10500 / CBS 375.48 / QM 6759 / NRRL 1006</strain>
    </source>
</reference>
<dbReference type="GO" id="GO:0031956">
    <property type="term" value="F:medium-chain fatty acid-CoA ligase activity"/>
    <property type="evidence" value="ECO:0007669"/>
    <property type="project" value="TreeGrafter"/>
</dbReference>
<dbReference type="HOGENOM" id="CLU_000022_59_7_1"/>
<dbReference type="eggNOG" id="KOG1177">
    <property type="taxonomic scope" value="Eukaryota"/>
</dbReference>
<evidence type="ECO:0000259" key="3">
    <source>
        <dbReference type="Pfam" id="PF00501"/>
    </source>
</evidence>
<dbReference type="Gene3D" id="3.40.50.12780">
    <property type="entry name" value="N-terminal domain of ligase-like"/>
    <property type="match status" value="1"/>
</dbReference>
<dbReference type="SUPFAM" id="SSF56801">
    <property type="entry name" value="Acetyl-CoA synthetase-like"/>
    <property type="match status" value="1"/>
</dbReference>
<dbReference type="InterPro" id="IPR020845">
    <property type="entry name" value="AMP-binding_CS"/>
</dbReference>
<dbReference type="PANTHER" id="PTHR43201">
    <property type="entry name" value="ACYL-COA SYNTHETASE"/>
    <property type="match status" value="1"/>
</dbReference>
<dbReference type="InParanoid" id="B8MJ92"/>
<dbReference type="Pfam" id="PF13193">
    <property type="entry name" value="AMP-binding_C"/>
    <property type="match status" value="1"/>
</dbReference>
<dbReference type="Gene3D" id="3.30.300.30">
    <property type="match status" value="1"/>
</dbReference>
<dbReference type="FunCoup" id="B8MJ92">
    <property type="interactions" value="589"/>
</dbReference>
<dbReference type="PANTHER" id="PTHR43201:SF6">
    <property type="entry name" value="ACYL COA SYNTHETASE (EUROFUNG)"/>
    <property type="match status" value="1"/>
</dbReference>
<sequence>MGADMQSSSAITRLQQTQRHICPECPQAPTQKESIVHGPTTPALWEITLAELLEFQCIEHAGRECLVVPWTNTRWTYRQLQMESERLARGLLANGIQHGDRIGIMAGNCEQYVSLFFAAATVGAILVVINNTYTKAELMYALEHTACKMLFISPTIGRHCLEEAINYLENRDRSHSLPGLNEVVIIRGQYHNLKTYEDVILEGRGVSRNVAYRHTNVVSPYDVCNLQFTSGSTGNPKASMLTHHNLINNSRFIGDRMDLTSSDVLCCPPPLFHCFGLVLGLLACVTHGAKVVYPGETFEPAAVLDAISKEQCTAIHGVPTMFESIFAVSRPENFDCSRLRTGIIAGAPVLYSLMQRLVAELNMTEFTSSYGLTEASPTCFNAFTHDSIERRLTTVGRVMPHASAKIIDPKTGRTLPIGERGELCMSGYQVHNGYWKDPQKTADTLLRDEDGRVWLRTGDEAVFDEDGYCTITGRFKDIIIRGGENIYPLEIEERLGRHPAISHAAVIGIPDGHYGEVVGAFIELELDIKALPSAEELRDWTRETLGRHKAPRYIFACGSHELLPRVIPQTGSGKVQKQVLRELAHKLIEQGRTETLLA</sequence>
<dbReference type="VEuPathDB" id="FungiDB:TSTA_041590"/>
<evidence type="ECO:0000259" key="4">
    <source>
        <dbReference type="Pfam" id="PF13193"/>
    </source>
</evidence>
<keyword evidence="5" id="KW-0436">Ligase</keyword>